<name>A0A2H1IBG0_BREAU</name>
<evidence type="ECO:0000313" key="2">
    <source>
        <dbReference type="EMBL" id="SMX81002.1"/>
    </source>
</evidence>
<dbReference type="EMBL" id="FXZB01000011">
    <property type="protein sequence ID" value="SMX81002.1"/>
    <property type="molecule type" value="Genomic_DNA"/>
</dbReference>
<reference evidence="3 4" key="2">
    <citation type="submission" date="2017-03" db="EMBL/GenBank/DDBJ databases">
        <authorList>
            <person name="Monnet C."/>
        </authorList>
    </citation>
    <scope>NUCLEOTIDE SEQUENCE [LARGE SCALE GENOMIC DNA]</scope>
    <source>
        <strain evidence="4">ATCC 9175</strain>
        <strain evidence="3">CNRZ 920</strain>
    </source>
</reference>
<gene>
    <name evidence="2" type="ORF">BAUR9175_01898</name>
    <name evidence="1" type="ORF">BAUR920_00879</name>
</gene>
<evidence type="ECO:0000313" key="1">
    <source>
        <dbReference type="EMBL" id="SMX72537.1"/>
    </source>
</evidence>
<proteinExistence type="predicted"/>
<dbReference type="Proteomes" id="UP000234289">
    <property type="component" value="Unassembled WGS sequence"/>
</dbReference>
<dbReference type="AlphaFoldDB" id="A0A2H1IBG0"/>
<organism evidence="1 3">
    <name type="scientific">Brevibacterium aurantiacum</name>
    <dbReference type="NCBI Taxonomy" id="273384"/>
    <lineage>
        <taxon>Bacteria</taxon>
        <taxon>Bacillati</taxon>
        <taxon>Actinomycetota</taxon>
        <taxon>Actinomycetes</taxon>
        <taxon>Micrococcales</taxon>
        <taxon>Brevibacteriaceae</taxon>
        <taxon>Brevibacterium</taxon>
    </lineage>
</organism>
<evidence type="ECO:0000313" key="3">
    <source>
        <dbReference type="Proteomes" id="UP000234289"/>
    </source>
</evidence>
<sequence length="116" mass="13388">MSVAIRGPVVFNDDCGLWTGKDDIRNIHTALVSDLLLRSRVNFLHYVITGQRQLRINRSCCIDPRKEGALNFVTELVSRISIQQPYEYVGKLLLVRAMMHHPKNVELFGQALRQRR</sequence>
<dbReference type="Proteomes" id="UP000234525">
    <property type="component" value="Unassembled WGS sequence"/>
</dbReference>
<evidence type="ECO:0000313" key="4">
    <source>
        <dbReference type="Proteomes" id="UP000234525"/>
    </source>
</evidence>
<accession>A0A2H1IBG0</accession>
<protein>
    <submittedName>
        <fullName evidence="1">Uncharacterized protein</fullName>
    </submittedName>
</protein>
<reference evidence="1" key="1">
    <citation type="submission" date="2017-03" db="EMBL/GenBank/DDBJ databases">
        <authorList>
            <person name="Afonso C.L."/>
            <person name="Miller P.J."/>
            <person name="Scott M.A."/>
            <person name="Spackman E."/>
            <person name="Goraichik I."/>
            <person name="Dimitrov K.M."/>
            <person name="Suarez D.L."/>
            <person name="Swayne D.E."/>
        </authorList>
    </citation>
    <scope>NUCLEOTIDE SEQUENCE [LARGE SCALE GENOMIC DNA]</scope>
    <source>
        <strain evidence="2">ATCC 9175</strain>
        <strain evidence="1">CNRZ 920</strain>
    </source>
</reference>
<dbReference type="EMBL" id="FXZG01000003">
    <property type="protein sequence ID" value="SMX72537.1"/>
    <property type="molecule type" value="Genomic_DNA"/>
</dbReference>
<keyword evidence="4" id="KW-1185">Reference proteome</keyword>